<reference evidence="2" key="1">
    <citation type="journal article" date="2021" name="Sci. Rep.">
        <title>Diploid genomic architecture of Nitzschia inconspicua, an elite biomass production diatom.</title>
        <authorList>
            <person name="Oliver A."/>
            <person name="Podell S."/>
            <person name="Pinowska A."/>
            <person name="Traller J.C."/>
            <person name="Smith S.R."/>
            <person name="McClure R."/>
            <person name="Beliaev A."/>
            <person name="Bohutskyi P."/>
            <person name="Hill E.A."/>
            <person name="Rabines A."/>
            <person name="Zheng H."/>
            <person name="Allen L.Z."/>
            <person name="Kuo A."/>
            <person name="Grigoriev I.V."/>
            <person name="Allen A.E."/>
            <person name="Hazlebeck D."/>
            <person name="Allen E.E."/>
        </authorList>
    </citation>
    <scope>NUCLEOTIDE SEQUENCE</scope>
    <source>
        <strain evidence="2">Hildebrandi</strain>
    </source>
</reference>
<dbReference type="PANTHER" id="PTHR33471:SF7">
    <property type="entry name" value="ATP-DEPENDENT ZINC METALLOPROTEASE-RELATED"/>
    <property type="match status" value="1"/>
</dbReference>
<organism evidence="2 3">
    <name type="scientific">Nitzschia inconspicua</name>
    <dbReference type="NCBI Taxonomy" id="303405"/>
    <lineage>
        <taxon>Eukaryota</taxon>
        <taxon>Sar</taxon>
        <taxon>Stramenopiles</taxon>
        <taxon>Ochrophyta</taxon>
        <taxon>Bacillariophyta</taxon>
        <taxon>Bacillariophyceae</taxon>
        <taxon>Bacillariophycidae</taxon>
        <taxon>Bacillariales</taxon>
        <taxon>Bacillariaceae</taxon>
        <taxon>Nitzschia</taxon>
    </lineage>
</organism>
<dbReference type="OrthoDB" id="40154at2759"/>
<name>A0A9K3KEP1_9STRA</name>
<comment type="caution">
    <text evidence="2">The sequence shown here is derived from an EMBL/GenBank/DDBJ whole genome shotgun (WGS) entry which is preliminary data.</text>
</comment>
<reference evidence="2" key="2">
    <citation type="submission" date="2021-04" db="EMBL/GenBank/DDBJ databases">
        <authorList>
            <person name="Podell S."/>
        </authorList>
    </citation>
    <scope>NUCLEOTIDE SEQUENCE</scope>
    <source>
        <strain evidence="2">Hildebrandi</strain>
    </source>
</reference>
<dbReference type="EMBL" id="JAGRRH010000026">
    <property type="protein sequence ID" value="KAG7341673.1"/>
    <property type="molecule type" value="Genomic_DNA"/>
</dbReference>
<feature type="transmembrane region" description="Helical" evidence="1">
    <location>
        <begin position="147"/>
        <end position="165"/>
    </location>
</feature>
<dbReference type="Proteomes" id="UP000693970">
    <property type="component" value="Unassembled WGS sequence"/>
</dbReference>
<keyword evidence="1" id="KW-0812">Transmembrane</keyword>
<keyword evidence="3" id="KW-1185">Reference proteome</keyword>
<accession>A0A9K3KEP1</accession>
<protein>
    <submittedName>
        <fullName evidence="2">Uncharacterized protein</fullName>
    </submittedName>
</protein>
<evidence type="ECO:0000256" key="1">
    <source>
        <dbReference type="SAM" id="Phobius"/>
    </source>
</evidence>
<feature type="transmembrane region" description="Helical" evidence="1">
    <location>
        <begin position="177"/>
        <end position="196"/>
    </location>
</feature>
<feature type="transmembrane region" description="Helical" evidence="1">
    <location>
        <begin position="506"/>
        <end position="522"/>
    </location>
</feature>
<dbReference type="PANTHER" id="PTHR33471">
    <property type="entry name" value="ATP-DEPENDENT ZINC METALLOPROTEASE-RELATED"/>
    <property type="match status" value="1"/>
</dbReference>
<evidence type="ECO:0000313" key="2">
    <source>
        <dbReference type="EMBL" id="KAG7341673.1"/>
    </source>
</evidence>
<keyword evidence="1" id="KW-1133">Transmembrane helix</keyword>
<sequence>MTNNPTKTTRTTFHWIQRLLLASILLRYTIGFLPASHVLKPSQRVGQDSPSSPHHVVTKQVDLTQAQELDVASLKQLDNCKSGIIARRILEKATANSSLYNSVRIPPGASDRGISDGDLAIQTKIRNKKYGIFDLIDLNGDRDADRASAGVLGVFLASSFSAITAQDNLPGPEILRFVVVWILSFTSLALVGYGIATPENLQALLASVQRKLFPTYRKRMIQHEAGHFLMAHLLGYPIQGYSTNAVKNAVEFYPLNDPNTGLDRASQLGFDTQRQSVRVEELYSPPSNPDAPFFSKEGRGAQALETQSVFRNAKNYTDNPFLKLPSQMEPTRSWPFRGFDHGTVDQLAAVSVAGVCAEILAFGNAEGGVADFSQLRQIFASAEPELTERDMDNRIRFSLGFTITQLRLHLGALDALAAVMERGGSVSECVTAIEQCSNVRGNDAIFGDQDYNVRRRQQFRSLGVSLWEKLLLGEKNADTEETRFVEGRGGGYKENKRLIHITGDDPLYIALGIAFIFLAWAVDGGLTL</sequence>
<gene>
    <name evidence="2" type="ORF">IV203_023626</name>
</gene>
<proteinExistence type="predicted"/>
<evidence type="ECO:0000313" key="3">
    <source>
        <dbReference type="Proteomes" id="UP000693970"/>
    </source>
</evidence>
<keyword evidence="1" id="KW-0472">Membrane</keyword>
<dbReference type="AlphaFoldDB" id="A0A9K3KEP1"/>